<dbReference type="AlphaFoldDB" id="D4F2N9"/>
<dbReference type="HOGENOM" id="CLU_3098300_0_0_6"/>
<comment type="caution">
    <text evidence="1">The sequence shown here is derived from an EMBL/GenBank/DDBJ whole genome shotgun (WGS) entry which is preliminary data.</text>
</comment>
<dbReference type="EMBL" id="ADGK01000043">
    <property type="protein sequence ID" value="EFE23957.1"/>
    <property type="molecule type" value="Genomic_DNA"/>
</dbReference>
<dbReference type="Proteomes" id="UP000003692">
    <property type="component" value="Unassembled WGS sequence"/>
</dbReference>
<name>D4F2N9_EDWTA</name>
<organism evidence="1 2">
    <name type="scientific">Edwardsiella tarda ATCC 23685</name>
    <dbReference type="NCBI Taxonomy" id="500638"/>
    <lineage>
        <taxon>Bacteria</taxon>
        <taxon>Pseudomonadati</taxon>
        <taxon>Pseudomonadota</taxon>
        <taxon>Gammaproteobacteria</taxon>
        <taxon>Enterobacterales</taxon>
        <taxon>Hafniaceae</taxon>
        <taxon>Edwardsiella</taxon>
    </lineage>
</organism>
<reference evidence="1 2" key="1">
    <citation type="submission" date="2010-02" db="EMBL/GenBank/DDBJ databases">
        <authorList>
            <person name="Weinstock G."/>
            <person name="Sodergren E."/>
            <person name="Clifton S."/>
            <person name="Fulton L."/>
            <person name="Fulton B."/>
            <person name="Courtney L."/>
            <person name="Fronick C."/>
            <person name="Harrison M."/>
            <person name="Strong C."/>
            <person name="Farmer C."/>
            <person name="Delahaunty K."/>
            <person name="Markovic C."/>
            <person name="Hall O."/>
            <person name="Minx P."/>
            <person name="Tomlinson C."/>
            <person name="Mitreva M."/>
            <person name="Nelson J."/>
            <person name="Hou S."/>
            <person name="Wollam A."/>
            <person name="Pepin K.H."/>
            <person name="Johnson M."/>
            <person name="Bhonagiri V."/>
            <person name="Zhang X."/>
            <person name="Suruliraj S."/>
            <person name="Warren W."/>
            <person name="Chinwalla A."/>
            <person name="Mardis E.R."/>
            <person name="Wilson R.K."/>
        </authorList>
    </citation>
    <scope>NUCLEOTIDE SEQUENCE [LARGE SCALE GENOMIC DNA]</scope>
    <source>
        <strain evidence="1 2">ATCC 23685</strain>
    </source>
</reference>
<protein>
    <submittedName>
        <fullName evidence="1">Uncharacterized protein</fullName>
    </submittedName>
</protein>
<gene>
    <name evidence="1" type="ORF">EDWATA_00990</name>
</gene>
<evidence type="ECO:0000313" key="2">
    <source>
        <dbReference type="Proteomes" id="UP000003692"/>
    </source>
</evidence>
<proteinExistence type="predicted"/>
<sequence>MWSWHPWAMLSFRFATGRSLLLDEARSDAATPQTFDVFNNAGRQFKATLSL</sequence>
<evidence type="ECO:0000313" key="1">
    <source>
        <dbReference type="EMBL" id="EFE23957.1"/>
    </source>
</evidence>
<accession>D4F2N9</accession>